<dbReference type="Gene3D" id="3.20.20.140">
    <property type="entry name" value="Metal-dependent hydrolases"/>
    <property type="match status" value="1"/>
</dbReference>
<keyword evidence="1" id="KW-0378">Hydrolase</keyword>
<dbReference type="NCBIfam" id="NF005540">
    <property type="entry name" value="PRK07203.1"/>
    <property type="match status" value="1"/>
</dbReference>
<reference evidence="3 4" key="1">
    <citation type="journal article" date="2016" name="Sci. Rep.">
        <title>Metabolic traits of an uncultured archaeal lineage -MSBL1- from brine pools of the Red Sea.</title>
        <authorList>
            <person name="Mwirichia R."/>
            <person name="Alam I."/>
            <person name="Rashid M."/>
            <person name="Vinu M."/>
            <person name="Ba-Alawi W."/>
            <person name="Anthony Kamau A."/>
            <person name="Kamanda Ngugi D."/>
            <person name="Goker M."/>
            <person name="Klenk H.P."/>
            <person name="Bajic V."/>
            <person name="Stingl U."/>
        </authorList>
    </citation>
    <scope>NUCLEOTIDE SEQUENCE [LARGE SCALE GENOMIC DNA]</scope>
    <source>
        <strain evidence="3">SCGC-AAA259B11</strain>
    </source>
</reference>
<evidence type="ECO:0000256" key="1">
    <source>
        <dbReference type="ARBA" id="ARBA00022801"/>
    </source>
</evidence>
<dbReference type="EMBL" id="LHXK01000009">
    <property type="protein sequence ID" value="KXA90234.1"/>
    <property type="molecule type" value="Genomic_DNA"/>
</dbReference>
<dbReference type="Pfam" id="PF01979">
    <property type="entry name" value="Amidohydro_1"/>
    <property type="match status" value="1"/>
</dbReference>
<proteinExistence type="predicted"/>
<dbReference type="InterPro" id="IPR011059">
    <property type="entry name" value="Metal-dep_hydrolase_composite"/>
</dbReference>
<gene>
    <name evidence="3" type="ORF">AKJ61_01130</name>
</gene>
<comment type="caution">
    <text evidence="3">The sequence shown here is derived from an EMBL/GenBank/DDBJ whole genome shotgun (WGS) entry which is preliminary data.</text>
</comment>
<dbReference type="InterPro" id="IPR017700">
    <property type="entry name" value="Aminohydrolase_SsnA"/>
</dbReference>
<evidence type="ECO:0000259" key="2">
    <source>
        <dbReference type="Pfam" id="PF01979"/>
    </source>
</evidence>
<evidence type="ECO:0000313" key="4">
    <source>
        <dbReference type="Proteomes" id="UP000070184"/>
    </source>
</evidence>
<dbReference type="CDD" id="cd01298">
    <property type="entry name" value="ATZ_TRZ_like"/>
    <property type="match status" value="1"/>
</dbReference>
<dbReference type="Proteomes" id="UP000070184">
    <property type="component" value="Unassembled WGS sequence"/>
</dbReference>
<protein>
    <recommendedName>
        <fullName evidence="2">Amidohydrolase-related domain-containing protein</fullName>
    </recommendedName>
</protein>
<name>A0A133U7R8_9EURY</name>
<dbReference type="PANTHER" id="PTHR43794">
    <property type="entry name" value="AMINOHYDROLASE SSNA-RELATED"/>
    <property type="match status" value="1"/>
</dbReference>
<keyword evidence="4" id="KW-1185">Reference proteome</keyword>
<accession>A0A133U7R8</accession>
<dbReference type="GO" id="GO:0016810">
    <property type="term" value="F:hydrolase activity, acting on carbon-nitrogen (but not peptide) bonds"/>
    <property type="evidence" value="ECO:0007669"/>
    <property type="project" value="InterPro"/>
</dbReference>
<organism evidence="3 4">
    <name type="scientific">candidate division MSBL1 archaeon SCGC-AAA259B11</name>
    <dbReference type="NCBI Taxonomy" id="1698260"/>
    <lineage>
        <taxon>Archaea</taxon>
        <taxon>Methanobacteriati</taxon>
        <taxon>Methanobacteriota</taxon>
        <taxon>candidate division MSBL1</taxon>
    </lineage>
</organism>
<evidence type="ECO:0000313" key="3">
    <source>
        <dbReference type="EMBL" id="KXA90234.1"/>
    </source>
</evidence>
<dbReference type="InterPro" id="IPR032466">
    <property type="entry name" value="Metal_Hydrolase"/>
</dbReference>
<dbReference type="Gene3D" id="2.30.40.10">
    <property type="entry name" value="Urease, subunit C, domain 1"/>
    <property type="match status" value="1"/>
</dbReference>
<feature type="domain" description="Amidohydrolase-related" evidence="2">
    <location>
        <begin position="59"/>
        <end position="414"/>
    </location>
</feature>
<dbReference type="AlphaFoldDB" id="A0A133U7R8"/>
<dbReference type="SUPFAM" id="SSF51556">
    <property type="entry name" value="Metallo-dependent hydrolases"/>
    <property type="match status" value="1"/>
</dbReference>
<dbReference type="SUPFAM" id="SSF51338">
    <property type="entry name" value="Composite domain of metallo-dependent hydrolases"/>
    <property type="match status" value="1"/>
</dbReference>
<dbReference type="NCBIfam" id="TIGR03314">
    <property type="entry name" value="Se_ssnA"/>
    <property type="match status" value="1"/>
</dbReference>
<sequence>MADTILIRDGTLVTLANENKITKNGAVFIEDNRIIDSGKVSNLEKKYDYDRSIDASGKIIMPGLINTHHHLYSTFARGFSVPGKAPENFEEILEKLWWRLDRNLTEETIYYSALISLVECVRKGTTTIIDHHESQSYQEGALDEIAKAVKEIGLRASLCLGASDRYSKGEEGIRENERFLSKLDSNPSELLRSMVGLHASFTVNNDTLDKSVEIAKKYNVGVHFHCAEGKVDQEKNVAKYNQRVVERLYNHDALGKKSLAVHGIHLNDEELDILKKTNTNVVHNPESNMNNAVGYADVPEMLRRGIKVGIGTDGMSSDILSQTRCACLLHSHESRDSRVGFEEATKMLLENNPEIVERIADWNVGEIRTGALADIILIDYHPPTPFNENTFLGHLIYGLVNGTVDTTICNGKILMHNKELIGVDEESLASRATETASELWDKIR</sequence>
<dbReference type="InterPro" id="IPR050287">
    <property type="entry name" value="MTA/SAH_deaminase"/>
</dbReference>
<dbReference type="PANTHER" id="PTHR43794:SF11">
    <property type="entry name" value="AMIDOHYDROLASE-RELATED DOMAIN-CONTAINING PROTEIN"/>
    <property type="match status" value="1"/>
</dbReference>
<dbReference type="InterPro" id="IPR006680">
    <property type="entry name" value="Amidohydro-rel"/>
</dbReference>